<name>A0AAV6KB17_9ERIC</name>
<dbReference type="SUPFAM" id="SSF52540">
    <property type="entry name" value="P-loop containing nucleoside triphosphate hydrolases"/>
    <property type="match status" value="1"/>
</dbReference>
<accession>A0AAV6KB17</accession>
<dbReference type="InterPro" id="IPR027417">
    <property type="entry name" value="P-loop_NTPase"/>
</dbReference>
<keyword evidence="3" id="KW-1185">Reference proteome</keyword>
<evidence type="ECO:0000313" key="2">
    <source>
        <dbReference type="EMBL" id="KAG5549497.1"/>
    </source>
</evidence>
<gene>
    <name evidence="2" type="ORF">RHGRI_014734</name>
</gene>
<dbReference type="AlphaFoldDB" id="A0AAV6KB17"/>
<protein>
    <recommendedName>
        <fullName evidence="1">DNA helicase Pif1-like 2B domain-containing protein</fullName>
    </recommendedName>
</protein>
<dbReference type="GO" id="GO:0006260">
    <property type="term" value="P:DNA replication"/>
    <property type="evidence" value="ECO:0007669"/>
    <property type="project" value="TreeGrafter"/>
</dbReference>
<dbReference type="InterPro" id="IPR049163">
    <property type="entry name" value="Pif1-like_2B_dom"/>
</dbReference>
<organism evidence="2 3">
    <name type="scientific">Rhododendron griersonianum</name>
    <dbReference type="NCBI Taxonomy" id="479676"/>
    <lineage>
        <taxon>Eukaryota</taxon>
        <taxon>Viridiplantae</taxon>
        <taxon>Streptophyta</taxon>
        <taxon>Embryophyta</taxon>
        <taxon>Tracheophyta</taxon>
        <taxon>Spermatophyta</taxon>
        <taxon>Magnoliopsida</taxon>
        <taxon>eudicotyledons</taxon>
        <taxon>Gunneridae</taxon>
        <taxon>Pentapetalae</taxon>
        <taxon>asterids</taxon>
        <taxon>Ericales</taxon>
        <taxon>Ericaceae</taxon>
        <taxon>Ericoideae</taxon>
        <taxon>Rhodoreae</taxon>
        <taxon>Rhododendron</taxon>
    </lineage>
</organism>
<proteinExistence type="predicted"/>
<comment type="caution">
    <text evidence="2">The sequence shown here is derived from an EMBL/GenBank/DDBJ whole genome shotgun (WGS) entry which is preliminary data.</text>
</comment>
<reference evidence="2" key="1">
    <citation type="submission" date="2020-08" db="EMBL/GenBank/DDBJ databases">
        <title>Plant Genome Project.</title>
        <authorList>
            <person name="Zhang R.-G."/>
        </authorList>
    </citation>
    <scope>NUCLEOTIDE SEQUENCE</scope>
    <source>
        <strain evidence="2">WSP0</strain>
        <tissue evidence="2">Leaf</tissue>
    </source>
</reference>
<evidence type="ECO:0000313" key="3">
    <source>
        <dbReference type="Proteomes" id="UP000823749"/>
    </source>
</evidence>
<sequence length="136" mass="15335">MSFDDAHDRTITNRYPNEYLNSLNLFGLPPFKLDLKVGCPIMLLRNIAPKAGLCNGTQLMITRRQFPIRLAYAMTINKSQGQSINFVGIDLRTPVFSHGQLYVALTRCRSNDRTSILLSNDASRSTTNIVYPEVLL</sequence>
<dbReference type="Pfam" id="PF21530">
    <property type="entry name" value="Pif1_2B_dom"/>
    <property type="match status" value="1"/>
</dbReference>
<dbReference type="PANTHER" id="PTHR23274:SF51">
    <property type="entry name" value="OS03G0423850 PROTEIN"/>
    <property type="match status" value="1"/>
</dbReference>
<dbReference type="Gene3D" id="3.40.50.300">
    <property type="entry name" value="P-loop containing nucleotide triphosphate hydrolases"/>
    <property type="match status" value="1"/>
</dbReference>
<evidence type="ECO:0000259" key="1">
    <source>
        <dbReference type="Pfam" id="PF21530"/>
    </source>
</evidence>
<dbReference type="EMBL" id="JACTNZ010000005">
    <property type="protein sequence ID" value="KAG5549497.1"/>
    <property type="molecule type" value="Genomic_DNA"/>
</dbReference>
<dbReference type="GO" id="GO:0005657">
    <property type="term" value="C:replication fork"/>
    <property type="evidence" value="ECO:0007669"/>
    <property type="project" value="TreeGrafter"/>
</dbReference>
<feature type="domain" description="DNA helicase Pif1-like 2B" evidence="1">
    <location>
        <begin position="18"/>
        <end position="62"/>
    </location>
</feature>
<dbReference type="Proteomes" id="UP000823749">
    <property type="component" value="Chromosome 5"/>
</dbReference>
<dbReference type="PANTHER" id="PTHR23274">
    <property type="entry name" value="DNA HELICASE-RELATED"/>
    <property type="match status" value="1"/>
</dbReference>
<dbReference type="CDD" id="cd18809">
    <property type="entry name" value="SF1_C_RecD"/>
    <property type="match status" value="1"/>
</dbReference>